<keyword evidence="3" id="KW-1185">Reference proteome</keyword>
<sequence>MDIDALHIQYQDHAGRAERLREAVVVQLSALLAANDVTLGVPMESRVKTWASLAEKMDRKQLTLDSLFHLHDLIGVRAILLFRSDLARVLELIKNTFDVVSLEDTAARLGDSEFGYQSQHFVVRLPKSWLLLPSLAGLNDFCVELQVRTIAQHIWAAASHKLQYKQESGVPRPLRRTINRVSALLETVDLEFERVLDERRAYLQDSQTPQAATEPLNVDSLAAALAELLPPENKKEDEPYADLLTDLIALKIETPEQLRVILNRHTEHVKNSDRERVAELRADSGIFDEPGVSERLARGVFYAHVGLAREALRAEYGEEAVDTLFRKRKQSTRKGRKSGG</sequence>
<dbReference type="PANTHER" id="PTHR41773:SF1">
    <property type="entry name" value="RELA_SPOT DOMAIN-CONTAINING PROTEIN"/>
    <property type="match status" value="1"/>
</dbReference>
<evidence type="ECO:0000313" key="3">
    <source>
        <dbReference type="Proteomes" id="UP001479520"/>
    </source>
</evidence>
<dbReference type="Proteomes" id="UP001479520">
    <property type="component" value="Chromosome"/>
</dbReference>
<organism evidence="2 3">
    <name type="scientific">Azonexus hydrophilus</name>
    <dbReference type="NCBI Taxonomy" id="418702"/>
    <lineage>
        <taxon>Bacteria</taxon>
        <taxon>Pseudomonadati</taxon>
        <taxon>Pseudomonadota</taxon>
        <taxon>Betaproteobacteria</taxon>
        <taxon>Rhodocyclales</taxon>
        <taxon>Azonexaceae</taxon>
        <taxon>Azonexus</taxon>
    </lineage>
</organism>
<name>A0ABZ2XDV9_9RHOO</name>
<accession>A0ABZ2XDV9</accession>
<reference evidence="2 3" key="1">
    <citation type="submission" date="2024-04" db="EMBL/GenBank/DDBJ databases">
        <title>Dissimilatory iodate-reducing microorganisms contribute to the enrichment of iodine in groundwater.</title>
        <authorList>
            <person name="Jiang Z."/>
        </authorList>
    </citation>
    <scope>NUCLEOTIDE SEQUENCE [LARGE SCALE GENOMIC DNA]</scope>
    <source>
        <strain evidence="2 3">NCP973</strain>
    </source>
</reference>
<evidence type="ECO:0000313" key="2">
    <source>
        <dbReference type="EMBL" id="WZJ20815.1"/>
    </source>
</evidence>
<dbReference type="Pfam" id="PF04607">
    <property type="entry name" value="RelA_SpoT"/>
    <property type="match status" value="1"/>
</dbReference>
<dbReference type="EMBL" id="CP151406">
    <property type="protein sequence ID" value="WZJ20815.1"/>
    <property type="molecule type" value="Genomic_DNA"/>
</dbReference>
<dbReference type="RefSeq" id="WP_051295438.1">
    <property type="nucleotide sequence ID" value="NZ_CP151406.1"/>
</dbReference>
<proteinExistence type="predicted"/>
<gene>
    <name evidence="2" type="ORF">AADV58_12790</name>
</gene>
<dbReference type="InterPro" id="IPR007685">
    <property type="entry name" value="RelA_SpoT"/>
</dbReference>
<dbReference type="Gene3D" id="3.30.460.10">
    <property type="entry name" value="Beta Polymerase, domain 2"/>
    <property type="match status" value="1"/>
</dbReference>
<dbReference type="PANTHER" id="PTHR41773">
    <property type="entry name" value="GTP PYROPHOSPHATASE-RELATED"/>
    <property type="match status" value="1"/>
</dbReference>
<dbReference type="SUPFAM" id="SSF81301">
    <property type="entry name" value="Nucleotidyltransferase"/>
    <property type="match status" value="1"/>
</dbReference>
<dbReference type="CDD" id="cd05399">
    <property type="entry name" value="NT_Rel-Spo_like"/>
    <property type="match status" value="1"/>
</dbReference>
<dbReference type="InterPro" id="IPR043519">
    <property type="entry name" value="NT_sf"/>
</dbReference>
<dbReference type="SMART" id="SM00954">
    <property type="entry name" value="RelA_SpoT"/>
    <property type="match status" value="1"/>
</dbReference>
<protein>
    <recommendedName>
        <fullName evidence="1">RelA/SpoT domain-containing protein</fullName>
    </recommendedName>
</protein>
<feature type="domain" description="RelA/SpoT" evidence="1">
    <location>
        <begin position="45"/>
        <end position="170"/>
    </location>
</feature>
<evidence type="ECO:0000259" key="1">
    <source>
        <dbReference type="SMART" id="SM00954"/>
    </source>
</evidence>
<dbReference type="Gene3D" id="1.10.287.860">
    <property type="entry name" value="Nucleotidyltransferase"/>
    <property type="match status" value="1"/>
</dbReference>